<accession>A0A257STZ9</accession>
<name>A0A257STZ9_9PROT</name>
<comment type="caution">
    <text evidence="1">The sequence shown here is derived from an EMBL/GenBank/DDBJ whole genome shotgun (WGS) entry which is preliminary data.</text>
</comment>
<evidence type="ECO:0000313" key="1">
    <source>
        <dbReference type="EMBL" id="OYV76642.1"/>
    </source>
</evidence>
<dbReference type="GO" id="GO:0008237">
    <property type="term" value="F:metallopeptidase activity"/>
    <property type="evidence" value="ECO:0007669"/>
    <property type="project" value="InterPro"/>
</dbReference>
<gene>
    <name evidence="1" type="ORF">B7Z70_10375</name>
</gene>
<proteinExistence type="predicted"/>
<feature type="non-terminal residue" evidence="1">
    <location>
        <position position="134"/>
    </location>
</feature>
<sequence length="134" mass="14346">MTATNLNDNLTMLTTDQQAIINFESNANPNLTPANPSFNTYLLGSAEIQTPQTTLQAGTTITYAFSPGSYTAAQQADIEQAMAAWSGVCNVTWVYQPNYAANPTTGLSTTADLSLINMNNNPNGEFEQTTQSVP</sequence>
<reference evidence="1 2" key="1">
    <citation type="submission" date="2017-03" db="EMBL/GenBank/DDBJ databases">
        <title>Lifting the veil on microbial sulfur biogeochemistry in mining wastewaters.</title>
        <authorList>
            <person name="Kantor R.S."/>
            <person name="Colenbrander Nelson T."/>
            <person name="Marshall S."/>
            <person name="Bennett D."/>
            <person name="Apte S."/>
            <person name="Camacho D."/>
            <person name="Thomas B.C."/>
            <person name="Warren L.A."/>
            <person name="Banfield J.F."/>
        </authorList>
    </citation>
    <scope>NUCLEOTIDE SEQUENCE [LARGE SCALE GENOMIC DNA]</scope>
    <source>
        <strain evidence="1">21-59-9</strain>
    </source>
</reference>
<evidence type="ECO:0000313" key="2">
    <source>
        <dbReference type="Proteomes" id="UP000216779"/>
    </source>
</evidence>
<dbReference type="SUPFAM" id="SSF55486">
    <property type="entry name" value="Metalloproteases ('zincins'), catalytic domain"/>
    <property type="match status" value="1"/>
</dbReference>
<organism evidence="1 2">
    <name type="scientific">Acidithiobacillus ferrivorans</name>
    <dbReference type="NCBI Taxonomy" id="160808"/>
    <lineage>
        <taxon>Bacteria</taxon>
        <taxon>Pseudomonadati</taxon>
        <taxon>Pseudomonadota</taxon>
        <taxon>Acidithiobacillia</taxon>
        <taxon>Acidithiobacillales</taxon>
        <taxon>Acidithiobacillaceae</taxon>
        <taxon>Acidithiobacillus</taxon>
    </lineage>
</organism>
<dbReference type="Proteomes" id="UP000216779">
    <property type="component" value="Unassembled WGS sequence"/>
</dbReference>
<protein>
    <submittedName>
        <fullName evidence="1">Uncharacterized protein</fullName>
    </submittedName>
</protein>
<dbReference type="Gene3D" id="3.40.390.10">
    <property type="entry name" value="Collagenase (Catalytic Domain)"/>
    <property type="match status" value="1"/>
</dbReference>
<dbReference type="EMBL" id="NCBC01000425">
    <property type="protein sequence ID" value="OYV76642.1"/>
    <property type="molecule type" value="Genomic_DNA"/>
</dbReference>
<dbReference type="InterPro" id="IPR024079">
    <property type="entry name" value="MetalloPept_cat_dom_sf"/>
</dbReference>
<dbReference type="AlphaFoldDB" id="A0A257STZ9"/>